<dbReference type="Gene3D" id="1.20.1300.10">
    <property type="entry name" value="Fumarate reductase/succinate dehydrogenase, transmembrane subunit"/>
    <property type="match status" value="1"/>
</dbReference>
<comment type="caution">
    <text evidence="12">The sequence shown here is derived from an EMBL/GenBank/DDBJ whole genome shotgun (WGS) entry which is preliminary data.</text>
</comment>
<dbReference type="EMBL" id="RBNI01012099">
    <property type="protein sequence ID" value="RUP42925.1"/>
    <property type="molecule type" value="Genomic_DNA"/>
</dbReference>
<evidence type="ECO:0000256" key="3">
    <source>
        <dbReference type="ARBA" id="ARBA00022448"/>
    </source>
</evidence>
<dbReference type="GO" id="GO:0005743">
    <property type="term" value="C:mitochondrial inner membrane"/>
    <property type="evidence" value="ECO:0007669"/>
    <property type="project" value="UniProtKB-SubCell"/>
</dbReference>
<comment type="subcellular location">
    <subcellularLocation>
        <location evidence="1 11">Mitochondrion inner membrane</location>
        <topology evidence="1 11">Multi-pass membrane protein</topology>
    </subcellularLocation>
</comment>
<keyword evidence="13" id="KW-1185">Reference proteome</keyword>
<keyword evidence="5 11" id="KW-0999">Mitochondrion inner membrane</keyword>
<dbReference type="GO" id="GO:0048039">
    <property type="term" value="F:ubiquinone binding"/>
    <property type="evidence" value="ECO:0007669"/>
    <property type="project" value="TreeGrafter"/>
</dbReference>
<keyword evidence="7" id="KW-1133">Transmembrane helix</keyword>
<keyword evidence="3" id="KW-0813">Transport</keyword>
<dbReference type="OrthoDB" id="18577at2759"/>
<evidence type="ECO:0000256" key="6">
    <source>
        <dbReference type="ARBA" id="ARBA00022946"/>
    </source>
</evidence>
<sequence>MSLMVTWGIRVMSQYLSGSDGWTSRARNQEQTIDISPLSTTSREIQKIIPETMALRLAASRATALTALRQPTGTILFHSGRVASIQATKPSQTEAVRIHPTKRTEGSLHWDFERAVSLALVPLTAAQFIQGASPVTDFALGVVLPLHIHIGMDAVITGVQSDRKGWRLEWWCDYEKIGSVSQGLRSDGLGRGFEIILFSRTLLEQNYRQLALITFLIRHDTNPPFVYFLDYSRQTTSPPANPPASTPSPPGACASPPWVFSSAAIPSTPRMWA</sequence>
<feature type="binding site" description="axial binding residue" evidence="10">
    <location>
        <position position="147"/>
    </location>
    <ligand>
        <name>heme b</name>
        <dbReference type="ChEBI" id="CHEBI:60344"/>
        <note>ligand shared with SDHC</note>
    </ligand>
    <ligandPart>
        <name>Fe</name>
        <dbReference type="ChEBI" id="CHEBI:18248"/>
    </ligandPart>
</feature>
<evidence type="ECO:0000256" key="8">
    <source>
        <dbReference type="ARBA" id="ARBA00023128"/>
    </source>
</evidence>
<evidence type="ECO:0000313" key="12">
    <source>
        <dbReference type="EMBL" id="RUP42925.1"/>
    </source>
</evidence>
<keyword evidence="10" id="KW-0408">Iron</keyword>
<comment type="similarity">
    <text evidence="2 11">Belongs to the CybS family.</text>
</comment>
<evidence type="ECO:0000313" key="13">
    <source>
        <dbReference type="Proteomes" id="UP000268093"/>
    </source>
</evidence>
<dbReference type="GO" id="GO:0046872">
    <property type="term" value="F:metal ion binding"/>
    <property type="evidence" value="ECO:0007669"/>
    <property type="project" value="UniProtKB-KW"/>
</dbReference>
<dbReference type="AlphaFoldDB" id="A0A433CWG4"/>
<dbReference type="Proteomes" id="UP000268093">
    <property type="component" value="Unassembled WGS sequence"/>
</dbReference>
<evidence type="ECO:0000256" key="9">
    <source>
        <dbReference type="ARBA" id="ARBA00023136"/>
    </source>
</evidence>
<evidence type="ECO:0000256" key="11">
    <source>
        <dbReference type="RuleBase" id="RU364031"/>
    </source>
</evidence>
<dbReference type="InterPro" id="IPR034804">
    <property type="entry name" value="SQR/QFR_C/D"/>
</dbReference>
<protein>
    <recommendedName>
        <fullName evidence="11">Succinate dehydrogenase [ubiquinone] cytochrome b small subunit</fullName>
    </recommendedName>
</protein>
<evidence type="ECO:0000256" key="7">
    <source>
        <dbReference type="ARBA" id="ARBA00022989"/>
    </source>
</evidence>
<gene>
    <name evidence="12" type="ORF">BC936DRAFT_137882</name>
</gene>
<keyword evidence="6 11" id="KW-0809">Transit peptide</keyword>
<accession>A0A433CWG4</accession>
<evidence type="ECO:0000256" key="1">
    <source>
        <dbReference type="ARBA" id="ARBA00004448"/>
    </source>
</evidence>
<dbReference type="Pfam" id="PF05328">
    <property type="entry name" value="CybS"/>
    <property type="match status" value="1"/>
</dbReference>
<dbReference type="PANTHER" id="PTHR13337:SF2">
    <property type="entry name" value="SUCCINATE DEHYDROGENASE [UBIQUINONE] CYTOCHROME B SMALL SUBUNIT, MITOCHONDRIAL"/>
    <property type="match status" value="1"/>
</dbReference>
<dbReference type="GO" id="GO:0020037">
    <property type="term" value="F:heme binding"/>
    <property type="evidence" value="ECO:0007669"/>
    <property type="project" value="TreeGrafter"/>
</dbReference>
<proteinExistence type="inferred from homology"/>
<keyword evidence="9 11" id="KW-0472">Membrane</keyword>
<name>A0A433CWG4_9FUNG</name>
<evidence type="ECO:0000256" key="2">
    <source>
        <dbReference type="ARBA" id="ARBA00007294"/>
    </source>
</evidence>
<reference evidence="12 13" key="1">
    <citation type="journal article" date="2018" name="New Phytol.">
        <title>Phylogenomics of Endogonaceae and evolution of mycorrhizas within Mucoromycota.</title>
        <authorList>
            <person name="Chang Y."/>
            <person name="Desiro A."/>
            <person name="Na H."/>
            <person name="Sandor L."/>
            <person name="Lipzen A."/>
            <person name="Clum A."/>
            <person name="Barry K."/>
            <person name="Grigoriev I.V."/>
            <person name="Martin F.M."/>
            <person name="Stajich J.E."/>
            <person name="Smith M.E."/>
            <person name="Bonito G."/>
            <person name="Spatafora J.W."/>
        </authorList>
    </citation>
    <scope>NUCLEOTIDE SEQUENCE [LARGE SCALE GENOMIC DNA]</scope>
    <source>
        <strain evidence="12 13">GMNB39</strain>
    </source>
</reference>
<dbReference type="GO" id="GO:0006099">
    <property type="term" value="P:tricarboxylic acid cycle"/>
    <property type="evidence" value="ECO:0007669"/>
    <property type="project" value="TreeGrafter"/>
</dbReference>
<dbReference type="InterPro" id="IPR007992">
    <property type="entry name" value="CybS"/>
</dbReference>
<dbReference type="GO" id="GO:0006121">
    <property type="term" value="P:mitochondrial electron transport, succinate to ubiquinone"/>
    <property type="evidence" value="ECO:0007669"/>
    <property type="project" value="TreeGrafter"/>
</dbReference>
<keyword evidence="8 11" id="KW-0496">Mitochondrion</keyword>
<evidence type="ECO:0000256" key="10">
    <source>
        <dbReference type="PIRSR" id="PIRSR607992-2"/>
    </source>
</evidence>
<evidence type="ECO:0000256" key="4">
    <source>
        <dbReference type="ARBA" id="ARBA00022692"/>
    </source>
</evidence>
<keyword evidence="10" id="KW-0479">Metal-binding</keyword>
<evidence type="ECO:0000256" key="5">
    <source>
        <dbReference type="ARBA" id="ARBA00022792"/>
    </source>
</evidence>
<dbReference type="PANTHER" id="PTHR13337">
    <property type="entry name" value="SUCCINATE DEHYDROGENASE"/>
    <property type="match status" value="1"/>
</dbReference>
<organism evidence="12 13">
    <name type="scientific">Jimgerdemannia flammicorona</name>
    <dbReference type="NCBI Taxonomy" id="994334"/>
    <lineage>
        <taxon>Eukaryota</taxon>
        <taxon>Fungi</taxon>
        <taxon>Fungi incertae sedis</taxon>
        <taxon>Mucoromycota</taxon>
        <taxon>Mucoromycotina</taxon>
        <taxon>Endogonomycetes</taxon>
        <taxon>Endogonales</taxon>
        <taxon>Endogonaceae</taxon>
        <taxon>Jimgerdemannia</taxon>
    </lineage>
</organism>
<keyword evidence="4" id="KW-0812">Transmembrane</keyword>